<dbReference type="Proteomes" id="UP000030669">
    <property type="component" value="Unassembled WGS sequence"/>
</dbReference>
<dbReference type="GeneID" id="19306934"/>
<dbReference type="EMBL" id="KB469296">
    <property type="protein sequence ID" value="EPQ60950.1"/>
    <property type="molecule type" value="Genomic_DNA"/>
</dbReference>
<accession>S7S0R0</accession>
<proteinExistence type="predicted"/>
<evidence type="ECO:0000256" key="1">
    <source>
        <dbReference type="SAM" id="MobiDB-lite"/>
    </source>
</evidence>
<evidence type="ECO:0000313" key="3">
    <source>
        <dbReference type="Proteomes" id="UP000030669"/>
    </source>
</evidence>
<feature type="compositionally biased region" description="Low complexity" evidence="1">
    <location>
        <begin position="19"/>
        <end position="30"/>
    </location>
</feature>
<protein>
    <submittedName>
        <fullName evidence="2">Uncharacterized protein</fullName>
    </submittedName>
</protein>
<dbReference type="eggNOG" id="ENOG502SYM8">
    <property type="taxonomic scope" value="Eukaryota"/>
</dbReference>
<dbReference type="HOGENOM" id="CLU_172714_0_0_1"/>
<dbReference type="RefSeq" id="XP_007860402.1">
    <property type="nucleotide sequence ID" value="XM_007862211.1"/>
</dbReference>
<keyword evidence="3" id="KW-1185">Reference proteome</keyword>
<dbReference type="OrthoDB" id="3255301at2759"/>
<sequence>MATATMVSGSSPFNPMRTSPSLPSPLARLPQGPLGPHNRPTPSRNMTFARSRPLRPFPSVAGALSQPKTGQSGLKGAVKLIEPSKKFQGTFTLNLTQAELSRQD</sequence>
<feature type="compositionally biased region" description="Polar residues" evidence="1">
    <location>
        <begin position="1"/>
        <end position="18"/>
    </location>
</feature>
<organism evidence="2 3">
    <name type="scientific">Gloeophyllum trabeum (strain ATCC 11539 / FP-39264 / Madison 617)</name>
    <name type="common">Brown rot fungus</name>
    <dbReference type="NCBI Taxonomy" id="670483"/>
    <lineage>
        <taxon>Eukaryota</taxon>
        <taxon>Fungi</taxon>
        <taxon>Dikarya</taxon>
        <taxon>Basidiomycota</taxon>
        <taxon>Agaricomycotina</taxon>
        <taxon>Agaricomycetes</taxon>
        <taxon>Gloeophyllales</taxon>
        <taxon>Gloeophyllaceae</taxon>
        <taxon>Gloeophyllum</taxon>
    </lineage>
</organism>
<feature type="region of interest" description="Disordered" evidence="1">
    <location>
        <begin position="1"/>
        <end position="72"/>
    </location>
</feature>
<dbReference type="AlphaFoldDB" id="S7S0R0"/>
<dbReference type="KEGG" id="gtr:GLOTRDRAFT_53559"/>
<evidence type="ECO:0000313" key="2">
    <source>
        <dbReference type="EMBL" id="EPQ60950.1"/>
    </source>
</evidence>
<dbReference type="OMA" id="KPVKMIE"/>
<name>S7S0R0_GLOTA</name>
<gene>
    <name evidence="2" type="ORF">GLOTRDRAFT_53559</name>
</gene>
<reference evidence="2 3" key="1">
    <citation type="journal article" date="2012" name="Science">
        <title>The Paleozoic origin of enzymatic lignin decomposition reconstructed from 31 fungal genomes.</title>
        <authorList>
            <person name="Floudas D."/>
            <person name="Binder M."/>
            <person name="Riley R."/>
            <person name="Barry K."/>
            <person name="Blanchette R.A."/>
            <person name="Henrissat B."/>
            <person name="Martinez A.T."/>
            <person name="Otillar R."/>
            <person name="Spatafora J.W."/>
            <person name="Yadav J.S."/>
            <person name="Aerts A."/>
            <person name="Benoit I."/>
            <person name="Boyd A."/>
            <person name="Carlson A."/>
            <person name="Copeland A."/>
            <person name="Coutinho P.M."/>
            <person name="de Vries R.P."/>
            <person name="Ferreira P."/>
            <person name="Findley K."/>
            <person name="Foster B."/>
            <person name="Gaskell J."/>
            <person name="Glotzer D."/>
            <person name="Gorecki P."/>
            <person name="Heitman J."/>
            <person name="Hesse C."/>
            <person name="Hori C."/>
            <person name="Igarashi K."/>
            <person name="Jurgens J.A."/>
            <person name="Kallen N."/>
            <person name="Kersten P."/>
            <person name="Kohler A."/>
            <person name="Kuees U."/>
            <person name="Kumar T.K.A."/>
            <person name="Kuo A."/>
            <person name="LaButti K."/>
            <person name="Larrondo L.F."/>
            <person name="Lindquist E."/>
            <person name="Ling A."/>
            <person name="Lombard V."/>
            <person name="Lucas S."/>
            <person name="Lundell T."/>
            <person name="Martin R."/>
            <person name="McLaughlin D.J."/>
            <person name="Morgenstern I."/>
            <person name="Morin E."/>
            <person name="Murat C."/>
            <person name="Nagy L.G."/>
            <person name="Nolan M."/>
            <person name="Ohm R.A."/>
            <person name="Patyshakuliyeva A."/>
            <person name="Rokas A."/>
            <person name="Ruiz-Duenas F.J."/>
            <person name="Sabat G."/>
            <person name="Salamov A."/>
            <person name="Samejima M."/>
            <person name="Schmutz J."/>
            <person name="Slot J.C."/>
            <person name="St John F."/>
            <person name="Stenlid J."/>
            <person name="Sun H."/>
            <person name="Sun S."/>
            <person name="Syed K."/>
            <person name="Tsang A."/>
            <person name="Wiebenga A."/>
            <person name="Young D."/>
            <person name="Pisabarro A."/>
            <person name="Eastwood D.C."/>
            <person name="Martin F."/>
            <person name="Cullen D."/>
            <person name="Grigoriev I.V."/>
            <person name="Hibbett D.S."/>
        </authorList>
    </citation>
    <scope>NUCLEOTIDE SEQUENCE [LARGE SCALE GENOMIC DNA]</scope>
    <source>
        <strain evidence="2 3">ATCC 11539</strain>
    </source>
</reference>